<dbReference type="Pfam" id="PF20209">
    <property type="entry name" value="DUF6570"/>
    <property type="match status" value="1"/>
</dbReference>
<keyword evidence="4" id="KW-1185">Reference proteome</keyword>
<feature type="region of interest" description="Disordered" evidence="1">
    <location>
        <begin position="653"/>
        <end position="681"/>
    </location>
</feature>
<protein>
    <recommendedName>
        <fullName evidence="2">DUF6570 domain-containing protein</fullName>
    </recommendedName>
</protein>
<dbReference type="EMBL" id="JWZX01002587">
    <property type="protein sequence ID" value="KOO28309.1"/>
    <property type="molecule type" value="Genomic_DNA"/>
</dbReference>
<feature type="non-terminal residue" evidence="3">
    <location>
        <position position="1375"/>
    </location>
</feature>
<feature type="compositionally biased region" description="Basic and acidic residues" evidence="1">
    <location>
        <begin position="1224"/>
        <end position="1236"/>
    </location>
</feature>
<comment type="caution">
    <text evidence="3">The sequence shown here is derived from an EMBL/GenBank/DDBJ whole genome shotgun (WGS) entry which is preliminary data.</text>
</comment>
<proteinExistence type="predicted"/>
<evidence type="ECO:0000313" key="4">
    <source>
        <dbReference type="Proteomes" id="UP000037460"/>
    </source>
</evidence>
<feature type="compositionally biased region" description="Basic and acidic residues" evidence="1">
    <location>
        <begin position="658"/>
        <end position="667"/>
    </location>
</feature>
<dbReference type="Proteomes" id="UP000037460">
    <property type="component" value="Unassembled WGS sequence"/>
</dbReference>
<feature type="compositionally biased region" description="Basic and acidic residues" evidence="1">
    <location>
        <begin position="83"/>
        <end position="206"/>
    </location>
</feature>
<feature type="domain" description="DUF6570" evidence="2">
    <location>
        <begin position="419"/>
        <end position="550"/>
    </location>
</feature>
<accession>A0A0M0JNY3</accession>
<organism evidence="3 4">
    <name type="scientific">Chrysochromulina tobinii</name>
    <dbReference type="NCBI Taxonomy" id="1460289"/>
    <lineage>
        <taxon>Eukaryota</taxon>
        <taxon>Haptista</taxon>
        <taxon>Haptophyta</taxon>
        <taxon>Prymnesiophyceae</taxon>
        <taxon>Prymnesiales</taxon>
        <taxon>Chrysochromulinaceae</taxon>
        <taxon>Chrysochromulina</taxon>
    </lineage>
</organism>
<feature type="compositionally biased region" description="Low complexity" evidence="1">
    <location>
        <begin position="1237"/>
        <end position="1250"/>
    </location>
</feature>
<reference evidence="4" key="1">
    <citation type="journal article" date="2015" name="PLoS Genet.">
        <title>Genome Sequence and Transcriptome Analyses of Chrysochromulina tobin: Metabolic Tools for Enhanced Algal Fitness in the Prominent Order Prymnesiales (Haptophyceae).</title>
        <authorList>
            <person name="Hovde B.T."/>
            <person name="Deodato C.R."/>
            <person name="Hunsperger H.M."/>
            <person name="Ryken S.A."/>
            <person name="Yost W."/>
            <person name="Jha R.K."/>
            <person name="Patterson J."/>
            <person name="Monnat R.J. Jr."/>
            <person name="Barlow S.B."/>
            <person name="Starkenburg S.R."/>
            <person name="Cattolico R.A."/>
        </authorList>
    </citation>
    <scope>NUCLEOTIDE SEQUENCE</scope>
    <source>
        <strain evidence="4">CCMP291</strain>
    </source>
</reference>
<feature type="region of interest" description="Disordered" evidence="1">
    <location>
        <begin position="83"/>
        <end position="223"/>
    </location>
</feature>
<evidence type="ECO:0000256" key="1">
    <source>
        <dbReference type="SAM" id="MobiDB-lite"/>
    </source>
</evidence>
<dbReference type="InterPro" id="IPR046700">
    <property type="entry name" value="DUF6570"/>
</dbReference>
<sequence length="1375" mass="152293">MALLRVAPRSPRTFAFYEMAPGIMWAVLFHTPTNDLHLSKLAVGQDKDEWNHLKRMSEAVSTYIRDLQETRQALLNRLRMKAAREDQSDEAREAAREANKRQMKAARAEQSEEAREADREANRRGKKAARAELSDEAREAAREANKRQMKAAREDQSDETREAAREANKRQMKAARAEQSDEAKKAAREEQRRRMEEARKKARELQKATYAEEEAAAAAEREREFDEAYAEALAARVSDAKGLGDHERDPEASLRLFHEVSGAVMFHELEQVPDDRATDEERARWREKAKGLIKDHVAVSPEDLLAIQERFREVLSPNKPLPACASCGTRCMAARGAYKRFMVVDLPEPFRFTEKQRADLEAMGTVDLVREVSGGHSRVPVGGTGEAGEADAEDDPMVAPAVETYPVRLRDMVSCFEDRPPSQSLAAGVDYGRMDCLQLPPLTDIEKLLLSDVRMYANVLKVVAPSTAGKKEWQHVQLRAHFITFLHQGRDAFTSYVGKALSAEQRVSDFLDTVTVNILGPEGSHDVLLRRLLVSSGMTIRPVVVYNYLQLRRAIMHMGQLALAPVLQAAAAPSLDEVVAALRRVPAGLRETARKSTDTSIDERAVNVPSDIAGVREIATGFEGGEIAAGREVMAMTNAVMLLIDERAGHDPGFAAPHTDREHEHEGTAAAKAAGSTEPPPPPKLMVSHIGVMNAATNSEAILEGTLEAVASLKSKTQQQQQAGSLSVTRDSKPMSEFSKNGVMLMEAFWYEFPLGKGLEKFEGTISTAATKHLMQHYTLRFQRNPRLVLLLANQVQRHKVLKSVCGAVREESRADLIALINSPGFDEQARQAVQNPHSKQAAKFMAPIMPLVSLMMAGNDTFPAAAGDFLERLRENPEAFAEQHRGGDDDASGLEDLLQRRAAQHPASMSMLYDAIARFVMEVVIGTPFVNSEKSTKPLHERPKGLFGRGIASFGVTEETGKGTHHLHALGWCGALPGMCSAAGQDREVFAVLAAELQKMYKCEVPLAVHVLDVLRRSTYSKLFRGEYCEPLELVVQASDGAGLELNAEMLRSSHVTAAGKQTHAWDAGKHEATCHKPPNGETGCRMGSPAVFPVDETRCIHVRDILTTPKAREYVQDRVNEMVRKSEAEAKLAPGTPVLPWAAAEREVKRELLEKRLPFEIMEEIYANRAAVPFSKLTCGDGSVKSAFELVPCSNCWPKKPLLNTGSCWLYLTDAPTEKELAREESKKLAREESQASTSAAPVTPAASEVKPSTVTVEPLVPREDGNDLVIEMRRPKLPEAQPIVDAVPSKEHLKKATGPELRTVWAGVMEEATQVVRDELNRPEWAELRQKLQALYEADLSQFVASKEEHMMRKILDVFRLLPCANSRMTCY</sequence>
<gene>
    <name evidence="3" type="ORF">Ctob_015590</name>
</gene>
<feature type="region of interest" description="Disordered" evidence="1">
    <location>
        <begin position="1224"/>
        <end position="1270"/>
    </location>
</feature>
<evidence type="ECO:0000313" key="3">
    <source>
        <dbReference type="EMBL" id="KOO28309.1"/>
    </source>
</evidence>
<name>A0A0M0JNY3_9EUKA</name>
<evidence type="ECO:0000259" key="2">
    <source>
        <dbReference type="Pfam" id="PF20209"/>
    </source>
</evidence>